<dbReference type="AlphaFoldDB" id="A0A9N9LKN9"/>
<reference evidence="1" key="1">
    <citation type="submission" date="2021-07" db="EMBL/GenBank/DDBJ databases">
        <authorList>
            <person name="Durling M."/>
        </authorList>
    </citation>
    <scope>NUCLEOTIDE SEQUENCE</scope>
</reference>
<evidence type="ECO:0000313" key="1">
    <source>
        <dbReference type="EMBL" id="CAG8974336.1"/>
    </source>
</evidence>
<dbReference type="OrthoDB" id="10348811at2759"/>
<name>A0A9N9LKN9_9HELO</name>
<gene>
    <name evidence="1" type="ORF">HYALB_00006184</name>
</gene>
<proteinExistence type="predicted"/>
<evidence type="ECO:0000313" key="2">
    <source>
        <dbReference type="Proteomes" id="UP000701801"/>
    </source>
</evidence>
<protein>
    <submittedName>
        <fullName evidence="1">Uncharacterized protein</fullName>
    </submittedName>
</protein>
<accession>A0A9N9LKN9</accession>
<keyword evidence="2" id="KW-1185">Reference proteome</keyword>
<sequence length="178" mass="20174">MAPNSSASTGATIAEYDSLNDVSSASNHFTLKLETALSLLKIISPQKFEQIIEKFSEKNRKIQHEKHGFAEKIDKIEPGQMRQWVEELTKSHFDEAESAIRQEQQKDVERVLVNVFEHLRTAEGNCTIEKSSGNFVRKCGGIFLLCCSAALLLNQGYMFINERSEMGSNLSQPNQYYH</sequence>
<organism evidence="1 2">
    <name type="scientific">Hymenoscyphus albidus</name>
    <dbReference type="NCBI Taxonomy" id="595503"/>
    <lineage>
        <taxon>Eukaryota</taxon>
        <taxon>Fungi</taxon>
        <taxon>Dikarya</taxon>
        <taxon>Ascomycota</taxon>
        <taxon>Pezizomycotina</taxon>
        <taxon>Leotiomycetes</taxon>
        <taxon>Helotiales</taxon>
        <taxon>Helotiaceae</taxon>
        <taxon>Hymenoscyphus</taxon>
    </lineage>
</organism>
<dbReference type="EMBL" id="CAJVRM010000100">
    <property type="protein sequence ID" value="CAG8974336.1"/>
    <property type="molecule type" value="Genomic_DNA"/>
</dbReference>
<comment type="caution">
    <text evidence="1">The sequence shown here is derived from an EMBL/GenBank/DDBJ whole genome shotgun (WGS) entry which is preliminary data.</text>
</comment>
<dbReference type="Proteomes" id="UP000701801">
    <property type="component" value="Unassembled WGS sequence"/>
</dbReference>